<evidence type="ECO:0000313" key="6">
    <source>
        <dbReference type="EMBL" id="OAG38768.1"/>
    </source>
</evidence>
<dbReference type="Gene3D" id="1.10.510.10">
    <property type="entry name" value="Transferase(Phosphotransferase) domain 1"/>
    <property type="match status" value="1"/>
</dbReference>
<evidence type="ECO:0000313" key="7">
    <source>
        <dbReference type="Proteomes" id="UP000077002"/>
    </source>
</evidence>
<feature type="repeat" description="ANK" evidence="3">
    <location>
        <begin position="987"/>
        <end position="1019"/>
    </location>
</feature>
<dbReference type="PANTHER" id="PTHR24198">
    <property type="entry name" value="ANKYRIN REPEAT AND PROTEIN KINASE DOMAIN-CONTAINING PROTEIN"/>
    <property type="match status" value="1"/>
</dbReference>
<keyword evidence="1" id="KW-0677">Repeat</keyword>
<dbReference type="PROSITE" id="PS50088">
    <property type="entry name" value="ANK_REPEAT"/>
    <property type="match status" value="6"/>
</dbReference>
<comment type="caution">
    <text evidence="6">The sequence shown here is derived from an EMBL/GenBank/DDBJ whole genome shotgun (WGS) entry which is preliminary data.</text>
</comment>
<feature type="repeat" description="ANK" evidence="3">
    <location>
        <begin position="632"/>
        <end position="664"/>
    </location>
</feature>
<reference evidence="6 7" key="1">
    <citation type="submission" date="2016-03" db="EMBL/GenBank/DDBJ databases">
        <title>Draft genome sequence of the Fonsecaea monophora CBS 269.37.</title>
        <authorList>
            <person name="Bombassaro A."/>
            <person name="Vinicius W.A."/>
            <person name="De Hoog S."/>
            <person name="Sun J."/>
            <person name="Souza E.M."/>
            <person name="Raittz R.T."/>
            <person name="Costa F."/>
            <person name="Leao A.C."/>
            <person name="Tadra-Sfeir M.Z."/>
            <person name="Baura V."/>
            <person name="Balsanelli E."/>
            <person name="Pedrosa F.O."/>
            <person name="Moreno L.F."/>
            <person name="Steffens M.B."/>
            <person name="Xi L."/>
            <person name="Bocca A.L."/>
            <person name="Felipe M.S."/>
            <person name="Teixeira M."/>
            <person name="Telles Filho F.Q."/>
            <person name="Azevedo C.M."/>
            <person name="Gomes R."/>
            <person name="Vicente V.A."/>
        </authorList>
    </citation>
    <scope>NUCLEOTIDE SEQUENCE [LARGE SCALE GENOMIC DNA]</scope>
    <source>
        <strain evidence="6 7">CBS 269.37</strain>
    </source>
</reference>
<dbReference type="EMBL" id="LVKK01000051">
    <property type="protein sequence ID" value="OAG38768.1"/>
    <property type="molecule type" value="Genomic_DNA"/>
</dbReference>
<dbReference type="Proteomes" id="UP000077002">
    <property type="component" value="Unassembled WGS sequence"/>
</dbReference>
<keyword evidence="2 3" id="KW-0040">ANK repeat</keyword>
<feature type="region of interest" description="Disordered" evidence="4">
    <location>
        <begin position="1479"/>
        <end position="1537"/>
    </location>
</feature>
<feature type="compositionally biased region" description="Low complexity" evidence="4">
    <location>
        <begin position="1498"/>
        <end position="1525"/>
    </location>
</feature>
<feature type="repeat" description="ANK" evidence="3">
    <location>
        <begin position="1104"/>
        <end position="1136"/>
    </location>
</feature>
<proteinExistence type="predicted"/>
<evidence type="ECO:0000256" key="4">
    <source>
        <dbReference type="SAM" id="MobiDB-lite"/>
    </source>
</evidence>
<evidence type="ECO:0000256" key="2">
    <source>
        <dbReference type="ARBA" id="ARBA00023043"/>
    </source>
</evidence>
<dbReference type="PANTHER" id="PTHR24198:SF165">
    <property type="entry name" value="ANKYRIN REPEAT-CONTAINING PROTEIN-RELATED"/>
    <property type="match status" value="1"/>
</dbReference>
<dbReference type="PROSITE" id="PS50297">
    <property type="entry name" value="ANK_REP_REGION"/>
    <property type="match status" value="6"/>
</dbReference>
<dbReference type="SMART" id="SM00248">
    <property type="entry name" value="ANK"/>
    <property type="match status" value="10"/>
</dbReference>
<feature type="repeat" description="ANK" evidence="3">
    <location>
        <begin position="903"/>
        <end position="928"/>
    </location>
</feature>
<dbReference type="GO" id="GO:0005524">
    <property type="term" value="F:ATP binding"/>
    <property type="evidence" value="ECO:0007669"/>
    <property type="project" value="InterPro"/>
</dbReference>
<dbReference type="Pfam" id="PF00023">
    <property type="entry name" value="Ank"/>
    <property type="match status" value="3"/>
</dbReference>
<feature type="repeat" description="ANK" evidence="3">
    <location>
        <begin position="666"/>
        <end position="698"/>
    </location>
</feature>
<feature type="region of interest" description="Disordered" evidence="4">
    <location>
        <begin position="1349"/>
        <end position="1388"/>
    </location>
</feature>
<sequence>MASLTSTSSLAPHRSELLQVSGSNVPLVTVNTVRDEASRSPDVQTADAVSLPFLVTSRFSMGDPARTEYHHLDPGQFPKIQSDLGYGASFIVHKAVLGDAKAQSLDPAPVALKRIRPSGFQTRESFRCVVTDLLCLTHPPVRHHPNVVDLLGLGWEISPSVDDYRLWPYLILEYTAIGNLAEFQESHGPLPYRQKETLSQDVASGLLAVHDSNIVHGDIKSENVLVFPDPKKKYIAKISDFGFAILDVDFPGSTDKKIRMGAERTTAQVSSGTRPWTAPEVGKTVSWQDAFKADIYSWGLLVWRVFLDGQNPFVASQDQFEARSQTSKARTDGHVQAWKEQNLVLPVAVSFARRVQPQGSSDLENAFNNSLTAEPRNRDLTKALLPWTHGQRYFSLLDFWIKQLTIYISGLYTGLRRKMPLNRIALYQLQMYHPRLRQQFLRDLDGLGKLSSPLVEDDAMFCPTNIASMTVAEYHICTNNLGLAYNHMVRAARRGLTHAQAIVAQLEPYHGVFESPIDIGDFPTELTIKSGKPPARALKWAFSAACLGSLSALLVLRDHNPDDYEAALRTVRSSRLGGIQALSLWTSADLHSSKANGRMMASPESKEQLMFGIHLRLDELDEWVVAGPRIGRRISALHVASAKGLPQAIRKLIERGEDVNSQMCPERCTPLLLACISGSFEAVQELIKNGADPTIGNEDEETPMHWLSSFDDDQILPAAKVLFSEKSQLSALAVGAAIVAEGFNTDLAMTSGTPLHRAIGKRNIHAVRALLDLGADPHLRNRDGATALGLATKLHLTAIMQLLHSRMKPYKPNQDHGPNLRLFNFAINGATPLALFQIHGDHWLDNAKETLVLLLSFGESLYGYGGEDNFIKNTISTGNYQMTKVLLENGATEHMEKNELQFGGTTALHVALELGQQHIFMELLKHGAMVETPLLPANLQVAGSKILADMVQHKSNYLHFCAETGCHVFFVREFIRRGLSVNQPDWEWHTPLFLALKAGNLDIASELLKHGARLDEVRDGLTLLGQLAEQGYSIPLERFQWLLEQQTDNEGAKLIANQRLRQSIFHLLAQDKRMVRQPLAARRLVAFFLEQVRDHRLLDLQDVHLNTALHLAVQCENLEMVRALLDAGVKLGLVNLEGKTPTGIAREGRGPKARDVLKLLELHGANPKEKGLDREVADTTLIRSFWKELGFQEQLVAWLDTALVLILQDLRQTFLDLFRSDGFLVQENPWKSMTKAVWDFVSMHPAIFANEQRTRQFEYSVGEMLQGFVDAVTVQVDGEELKIHLVKPLDRRVRRFPPNLLNELITTMALTPGVGQTSFHERKATATATAHATINSPPPRQFELRTRLGERDGQSRESRGVQMTDRTIKIGPQDQPPTSTTTGPVEQPSRKWIRLRRLAEARFIIEKHDLTKDGLNTGDDTGIMVLGDDSDMIRRCIVDRLMEETIIELIDSTDENLVHRATSVAGLETLASALEEYKRSGPLVPPPSSPAEPKKTSSRPGPSKPLSSSSSSTAPRGSSSSSSAPSPAPARIPTPTLKVSIRTDLSAAEKARLATFLKAGRPHTITHGDELAALLFDRPIPRDVWIYVSVLESAAMAMTFPCRTDNKGNPVKPMDEETAMLAKEFTHFFRI</sequence>
<dbReference type="SUPFAM" id="SSF56112">
    <property type="entry name" value="Protein kinase-like (PK-like)"/>
    <property type="match status" value="1"/>
</dbReference>
<gene>
    <name evidence="6" type="ORF">AYO21_06963</name>
</gene>
<organism evidence="6 7">
    <name type="scientific">Fonsecaea monophora</name>
    <dbReference type="NCBI Taxonomy" id="254056"/>
    <lineage>
        <taxon>Eukaryota</taxon>
        <taxon>Fungi</taxon>
        <taxon>Dikarya</taxon>
        <taxon>Ascomycota</taxon>
        <taxon>Pezizomycotina</taxon>
        <taxon>Eurotiomycetes</taxon>
        <taxon>Chaetothyriomycetidae</taxon>
        <taxon>Chaetothyriales</taxon>
        <taxon>Herpotrichiellaceae</taxon>
        <taxon>Fonsecaea</taxon>
    </lineage>
</organism>
<dbReference type="InterPro" id="IPR000719">
    <property type="entry name" value="Prot_kinase_dom"/>
</dbReference>
<dbReference type="OrthoDB" id="626167at2759"/>
<dbReference type="InterPro" id="IPR036770">
    <property type="entry name" value="Ankyrin_rpt-contain_sf"/>
</dbReference>
<dbReference type="InterPro" id="IPR011009">
    <property type="entry name" value="Kinase-like_dom_sf"/>
</dbReference>
<evidence type="ECO:0000259" key="5">
    <source>
        <dbReference type="PROSITE" id="PS50011"/>
    </source>
</evidence>
<dbReference type="RefSeq" id="XP_022510720.1">
    <property type="nucleotide sequence ID" value="XM_022656921.1"/>
</dbReference>
<dbReference type="SUPFAM" id="SSF48403">
    <property type="entry name" value="Ankyrin repeat"/>
    <property type="match status" value="2"/>
</dbReference>
<feature type="domain" description="Protein kinase" evidence="5">
    <location>
        <begin position="78"/>
        <end position="394"/>
    </location>
</feature>
<dbReference type="InterPro" id="IPR008271">
    <property type="entry name" value="Ser/Thr_kinase_AS"/>
</dbReference>
<protein>
    <recommendedName>
        <fullName evidence="5">Protein kinase domain-containing protein</fullName>
    </recommendedName>
</protein>
<dbReference type="Pfam" id="PF00069">
    <property type="entry name" value="Pkinase"/>
    <property type="match status" value="1"/>
</dbReference>
<dbReference type="GO" id="GO:0004672">
    <property type="term" value="F:protein kinase activity"/>
    <property type="evidence" value="ECO:0007669"/>
    <property type="project" value="InterPro"/>
</dbReference>
<feature type="repeat" description="ANK" evidence="3">
    <location>
        <begin position="750"/>
        <end position="782"/>
    </location>
</feature>
<dbReference type="PROSITE" id="PS50011">
    <property type="entry name" value="PROTEIN_KINASE_DOM"/>
    <property type="match status" value="1"/>
</dbReference>
<feature type="compositionally biased region" description="Basic and acidic residues" evidence="4">
    <location>
        <begin position="1349"/>
        <end position="1359"/>
    </location>
</feature>
<dbReference type="SMART" id="SM00220">
    <property type="entry name" value="S_TKc"/>
    <property type="match status" value="1"/>
</dbReference>
<name>A0A177F3F7_9EURO</name>
<dbReference type="InterPro" id="IPR002110">
    <property type="entry name" value="Ankyrin_rpt"/>
</dbReference>
<dbReference type="Gene3D" id="1.25.40.20">
    <property type="entry name" value="Ankyrin repeat-containing domain"/>
    <property type="match status" value="3"/>
</dbReference>
<accession>A0A177F3F7</accession>
<evidence type="ECO:0000256" key="3">
    <source>
        <dbReference type="PROSITE-ProRule" id="PRU00023"/>
    </source>
</evidence>
<dbReference type="PROSITE" id="PS00108">
    <property type="entry name" value="PROTEIN_KINASE_ST"/>
    <property type="match status" value="1"/>
</dbReference>
<dbReference type="Pfam" id="PF12796">
    <property type="entry name" value="Ank_2"/>
    <property type="match status" value="1"/>
</dbReference>
<dbReference type="GeneID" id="34602120"/>
<evidence type="ECO:0000256" key="1">
    <source>
        <dbReference type="ARBA" id="ARBA00022737"/>
    </source>
</evidence>
<keyword evidence="7" id="KW-1185">Reference proteome</keyword>